<evidence type="ECO:0000313" key="5">
    <source>
        <dbReference type="Proteomes" id="UP000076858"/>
    </source>
</evidence>
<evidence type="ECO:0000256" key="2">
    <source>
        <dbReference type="SAM" id="Coils"/>
    </source>
</evidence>
<dbReference type="Pfam" id="PF10037">
    <property type="entry name" value="MRP-S27"/>
    <property type="match status" value="1"/>
</dbReference>
<feature type="region of interest" description="Disordered" evidence="3">
    <location>
        <begin position="431"/>
        <end position="450"/>
    </location>
</feature>
<name>A0A164RZR3_9CRUS</name>
<gene>
    <name evidence="4" type="ORF">APZ42_026864</name>
</gene>
<protein>
    <submittedName>
        <fullName evidence="4">28S ribosomal protein S27</fullName>
    </submittedName>
</protein>
<dbReference type="PANTHER" id="PTHR21393:SF0">
    <property type="entry name" value="SMALL RIBOSOMAL SUBUNIT PROTEIN MS27"/>
    <property type="match status" value="1"/>
</dbReference>
<evidence type="ECO:0000313" key="4">
    <source>
        <dbReference type="EMBL" id="KZS09099.1"/>
    </source>
</evidence>
<dbReference type="AlphaFoldDB" id="A0A164RZR3"/>
<dbReference type="PANTHER" id="PTHR21393">
    <property type="entry name" value="MITOCHONDRIAL 28S RIBOSOMAL PROTEIN S27"/>
    <property type="match status" value="1"/>
</dbReference>
<dbReference type="InterPro" id="IPR019266">
    <property type="entry name" value="Ribosomal_mS27"/>
</dbReference>
<dbReference type="Proteomes" id="UP000076858">
    <property type="component" value="Unassembled WGS sequence"/>
</dbReference>
<dbReference type="InterPro" id="IPR034913">
    <property type="entry name" value="mS27/PTCD2"/>
</dbReference>
<comment type="caution">
    <text evidence="4">The sequence shown here is derived from an EMBL/GenBank/DDBJ whole genome shotgun (WGS) entry which is preliminary data.</text>
</comment>
<dbReference type="OrthoDB" id="19830at2759"/>
<keyword evidence="2" id="KW-0175">Coiled coil</keyword>
<keyword evidence="4" id="KW-0687">Ribonucleoprotein</keyword>
<proteinExistence type="predicted"/>
<comment type="subcellular location">
    <subcellularLocation>
        <location evidence="1">Mitochondrion</location>
    </subcellularLocation>
</comment>
<organism evidence="4 5">
    <name type="scientific">Daphnia magna</name>
    <dbReference type="NCBI Taxonomy" id="35525"/>
    <lineage>
        <taxon>Eukaryota</taxon>
        <taxon>Metazoa</taxon>
        <taxon>Ecdysozoa</taxon>
        <taxon>Arthropoda</taxon>
        <taxon>Crustacea</taxon>
        <taxon>Branchiopoda</taxon>
        <taxon>Diplostraca</taxon>
        <taxon>Cladocera</taxon>
        <taxon>Anomopoda</taxon>
        <taxon>Daphniidae</taxon>
        <taxon>Daphnia</taxon>
    </lineage>
</organism>
<dbReference type="GO" id="GO:0005739">
    <property type="term" value="C:mitochondrion"/>
    <property type="evidence" value="ECO:0007669"/>
    <property type="project" value="UniProtKB-SubCell"/>
</dbReference>
<sequence>MAGKGLILKSLLRIRSQNFQRICLRTFLADAYKCEAEWKGRLNNPLLEKLKNENFYGELLKKFQNDGKASAIDVDLFSTFVLNELHLEDLEIITKKFRRCPNTVHALPSTSHSVIRTYLEFKNTDTLMRMVDDRLNYGLFLDYYLSNLLMDSFLKEDNFRDAAKVAIQLMLQEEFDHPITSNLALYSCYGYLNKPQPEPWDPQPKPKPVEPVEEVKVRVDYIREPFFDDHFDLTQPNHLIGKTLVGFGKHLLRQSPDSVAYTSLLLGWTLFEKHDKVIETLDTILGLSSKPYLLKEGLDRCKKTVHDWSNPPEGFLDKYNARIHQLEAGGFIVHDNVSDILRQRIKDAVSKQENDDIQHQKERYRLWEQQREEEIQRQAQAIERRKRLAILEAKKKDLKEKEEQLYFFDNLDEWELRHEEKMLQKEMLLKEEESRGRKVSAKSQRQAEEDAYYPPEIIAVRKQK</sequence>
<feature type="coiled-coil region" evidence="2">
    <location>
        <begin position="357"/>
        <end position="431"/>
    </location>
</feature>
<accession>A0A164RZR3</accession>
<keyword evidence="4" id="KW-0689">Ribosomal protein</keyword>
<keyword evidence="5" id="KW-1185">Reference proteome</keyword>
<evidence type="ECO:0000256" key="1">
    <source>
        <dbReference type="ARBA" id="ARBA00004173"/>
    </source>
</evidence>
<dbReference type="GO" id="GO:0005840">
    <property type="term" value="C:ribosome"/>
    <property type="evidence" value="ECO:0007669"/>
    <property type="project" value="UniProtKB-KW"/>
</dbReference>
<dbReference type="STRING" id="35525.A0A164RZR3"/>
<reference evidence="4 5" key="1">
    <citation type="submission" date="2016-03" db="EMBL/GenBank/DDBJ databases">
        <title>EvidentialGene: Evidence-directed Construction of Genes on Genomes.</title>
        <authorList>
            <person name="Gilbert D.G."/>
            <person name="Choi J.-H."/>
            <person name="Mockaitis K."/>
            <person name="Colbourne J."/>
            <person name="Pfrender M."/>
        </authorList>
    </citation>
    <scope>NUCLEOTIDE SEQUENCE [LARGE SCALE GENOMIC DNA]</scope>
    <source>
        <strain evidence="4 5">Xinb3</strain>
        <tissue evidence="4">Complete organism</tissue>
    </source>
</reference>
<evidence type="ECO:0000256" key="3">
    <source>
        <dbReference type="SAM" id="MobiDB-lite"/>
    </source>
</evidence>
<dbReference type="EMBL" id="LRGB01002121">
    <property type="protein sequence ID" value="KZS09099.1"/>
    <property type="molecule type" value="Genomic_DNA"/>
</dbReference>